<comment type="similarity">
    <text evidence="2 7 9">Belongs to the citrate synthase family.</text>
</comment>
<dbReference type="Gene3D" id="1.10.580.10">
    <property type="entry name" value="Citrate Synthase, domain 1"/>
    <property type="match status" value="1"/>
</dbReference>
<evidence type="ECO:0000256" key="8">
    <source>
        <dbReference type="RuleBase" id="RU003370"/>
    </source>
</evidence>
<keyword evidence="4 7" id="KW-0808">Transferase</keyword>
<evidence type="ECO:0000256" key="9">
    <source>
        <dbReference type="RuleBase" id="RU003406"/>
    </source>
</evidence>
<dbReference type="NCBIfam" id="TIGR01798">
    <property type="entry name" value="cit_synth_I"/>
    <property type="match status" value="1"/>
</dbReference>
<comment type="pathway">
    <text evidence="1 8">Carbohydrate metabolism; tricarboxylic acid cycle; isocitrate from oxaloacetate: step 1/2.</text>
</comment>
<keyword evidence="3 8" id="KW-0816">Tricarboxylic acid cycle</keyword>
<dbReference type="Proteomes" id="UP000705983">
    <property type="component" value="Unassembled WGS sequence"/>
</dbReference>
<evidence type="ECO:0000256" key="3">
    <source>
        <dbReference type="ARBA" id="ARBA00022532"/>
    </source>
</evidence>
<evidence type="ECO:0000256" key="7">
    <source>
        <dbReference type="PIRNR" id="PIRNR001369"/>
    </source>
</evidence>
<proteinExistence type="inferred from homology"/>
<dbReference type="Pfam" id="PF00285">
    <property type="entry name" value="Citrate_synt"/>
    <property type="match status" value="1"/>
</dbReference>
<dbReference type="PANTHER" id="PTHR42871:SF1">
    <property type="entry name" value="CITRATE SYNTHASE"/>
    <property type="match status" value="1"/>
</dbReference>
<dbReference type="SUPFAM" id="SSF48256">
    <property type="entry name" value="Citrate synthase"/>
    <property type="match status" value="1"/>
</dbReference>
<dbReference type="NCBIfam" id="NF004126">
    <property type="entry name" value="PRK05614.1"/>
    <property type="match status" value="1"/>
</dbReference>
<dbReference type="RefSeq" id="WP_182171817.1">
    <property type="nucleotide sequence ID" value="NZ_CP059676.1"/>
</dbReference>
<dbReference type="InterPro" id="IPR036969">
    <property type="entry name" value="Citrate_synthase_sf"/>
</dbReference>
<comment type="caution">
    <text evidence="10">The sequence shown here is derived from an EMBL/GenBank/DDBJ whole genome shotgun (WGS) entry which is preliminary data.</text>
</comment>
<dbReference type="InterPro" id="IPR010953">
    <property type="entry name" value="Citrate_synthase_typ-I"/>
</dbReference>
<name>A0ABS2TBW9_9ACTO</name>
<gene>
    <name evidence="10" type="ORF">JVW63_00235</name>
</gene>
<dbReference type="Gene3D" id="1.10.230.10">
    <property type="entry name" value="Cytochrome P450-Terp, domain 2"/>
    <property type="match status" value="1"/>
</dbReference>
<accession>A0ABS2TBW9</accession>
<reference evidence="11" key="1">
    <citation type="submission" date="2021-02" db="EMBL/GenBank/DDBJ databases">
        <title>Leucobacter sp. CX169.</title>
        <authorList>
            <person name="Cheng Y."/>
        </authorList>
    </citation>
    <scope>NUCLEOTIDE SEQUENCE [LARGE SCALE GENOMIC DNA]</scope>
    <source>
        <strain evidence="11">JY899</strain>
    </source>
</reference>
<dbReference type="PIRSF" id="PIRSF001369">
    <property type="entry name" value="Citrate_synth"/>
    <property type="match status" value="1"/>
</dbReference>
<dbReference type="InterPro" id="IPR016143">
    <property type="entry name" value="Citrate_synth-like_sm_a-sub"/>
</dbReference>
<sequence length="428" mass="48216">MSETAKLILDGKEYEFPVITGTMGEKSIDISKLRSTTGYITLDDGYSNTGSCQSDVTFIDGEKGILRYRGYPIEQIAQNSSFIEAAYLVIFGKLCNQQERDDFADLLSENAPLHQSMLKHFDGYGSNGQPMAILSAMVNSLTAYDPQVMHPEDENDLVYAAASLISKVRTIAAASHKTTIGEPIIYPRKDLKYVENFLHMMFSTPYSEYEPTPEVVRALNMFLVLHADHEQNCSTSTVRMVASSKANMFASASAGISALWGRLHGGANVAVIEMLQKIHDEGVDPSVFMNEVKDKESGRKLMGFGHRVYKNFDPRATILKDAAFDMLEKMNIEDPLLDVALKLEEVALQDDYFVERKLYPNVDFYSGIILRAIGIPLDMFTVMFAIGRMPGWIANWKEVHEDPKARIYRPRQVYQGEVDKLWVPRDQR</sequence>
<evidence type="ECO:0000313" key="10">
    <source>
        <dbReference type="EMBL" id="MBM9432144.1"/>
    </source>
</evidence>
<dbReference type="PROSITE" id="PS00480">
    <property type="entry name" value="CITRATE_SYNTHASE"/>
    <property type="match status" value="1"/>
</dbReference>
<dbReference type="InterPro" id="IPR016142">
    <property type="entry name" value="Citrate_synth-like_lrg_a-sub"/>
</dbReference>
<evidence type="ECO:0000256" key="5">
    <source>
        <dbReference type="ARBA" id="ARBA00049288"/>
    </source>
</evidence>
<dbReference type="PANTHER" id="PTHR42871">
    <property type="entry name" value="CITRATE SYNTHASE"/>
    <property type="match status" value="1"/>
</dbReference>
<dbReference type="InterPro" id="IPR002020">
    <property type="entry name" value="Citrate_synthase"/>
</dbReference>
<evidence type="ECO:0000256" key="4">
    <source>
        <dbReference type="ARBA" id="ARBA00022679"/>
    </source>
</evidence>
<evidence type="ECO:0000256" key="6">
    <source>
        <dbReference type="NCBIfam" id="TIGR01798"/>
    </source>
</evidence>
<keyword evidence="10" id="KW-0012">Acyltransferase</keyword>
<dbReference type="PRINTS" id="PR00143">
    <property type="entry name" value="CITRTSNTHASE"/>
</dbReference>
<dbReference type="CDD" id="cd06114">
    <property type="entry name" value="EcCS_like"/>
    <property type="match status" value="1"/>
</dbReference>
<dbReference type="EMBL" id="JAFFJS010000001">
    <property type="protein sequence ID" value="MBM9432144.1"/>
    <property type="molecule type" value="Genomic_DNA"/>
</dbReference>
<keyword evidence="11" id="KW-1185">Reference proteome</keyword>
<dbReference type="Gene3D" id="2.20.28.60">
    <property type="match status" value="1"/>
</dbReference>
<comment type="catalytic activity">
    <reaction evidence="5 8">
        <text>oxaloacetate + acetyl-CoA + H2O = citrate + CoA + H(+)</text>
        <dbReference type="Rhea" id="RHEA:16845"/>
        <dbReference type="ChEBI" id="CHEBI:15377"/>
        <dbReference type="ChEBI" id="CHEBI:15378"/>
        <dbReference type="ChEBI" id="CHEBI:16452"/>
        <dbReference type="ChEBI" id="CHEBI:16947"/>
        <dbReference type="ChEBI" id="CHEBI:57287"/>
        <dbReference type="ChEBI" id="CHEBI:57288"/>
        <dbReference type="EC" id="2.3.3.16"/>
    </reaction>
</comment>
<evidence type="ECO:0000256" key="2">
    <source>
        <dbReference type="ARBA" id="ARBA00010566"/>
    </source>
</evidence>
<dbReference type="GO" id="GO:0036440">
    <property type="term" value="F:citrate synthase activity"/>
    <property type="evidence" value="ECO:0007669"/>
    <property type="project" value="UniProtKB-EC"/>
</dbReference>
<dbReference type="InterPro" id="IPR019810">
    <property type="entry name" value="Citrate_synthase_AS"/>
</dbReference>
<organism evidence="10 11">
    <name type="scientific">Flaviflexus equikiangi</name>
    <dbReference type="NCBI Taxonomy" id="2758573"/>
    <lineage>
        <taxon>Bacteria</taxon>
        <taxon>Bacillati</taxon>
        <taxon>Actinomycetota</taxon>
        <taxon>Actinomycetes</taxon>
        <taxon>Actinomycetales</taxon>
        <taxon>Actinomycetaceae</taxon>
        <taxon>Flaviflexus</taxon>
    </lineage>
</organism>
<evidence type="ECO:0000313" key="11">
    <source>
        <dbReference type="Proteomes" id="UP000705983"/>
    </source>
</evidence>
<evidence type="ECO:0000256" key="1">
    <source>
        <dbReference type="ARBA" id="ARBA00004751"/>
    </source>
</evidence>
<dbReference type="InterPro" id="IPR024176">
    <property type="entry name" value="Citrate_synthase_bac-typ"/>
</dbReference>
<protein>
    <recommendedName>
        <fullName evidence="6 7">Citrate synthase</fullName>
    </recommendedName>
</protein>